<evidence type="ECO:0000256" key="1">
    <source>
        <dbReference type="ARBA" id="ARBA00022450"/>
    </source>
</evidence>
<dbReference type="Pfam" id="PF00109">
    <property type="entry name" value="ketoacyl-synt"/>
    <property type="match status" value="1"/>
</dbReference>
<dbReference type="PROSITE" id="PS50075">
    <property type="entry name" value="CARRIER"/>
    <property type="match status" value="1"/>
</dbReference>
<keyword evidence="2" id="KW-0597">Phosphoprotein</keyword>
<dbReference type="Pfam" id="PF08659">
    <property type="entry name" value="KR"/>
    <property type="match status" value="1"/>
</dbReference>
<dbReference type="InterPro" id="IPR020845">
    <property type="entry name" value="AMP-binding_CS"/>
</dbReference>
<evidence type="ECO:0000256" key="3">
    <source>
        <dbReference type="ARBA" id="ARBA00022679"/>
    </source>
</evidence>
<dbReference type="InterPro" id="IPR045851">
    <property type="entry name" value="AMP-bd_C_sf"/>
</dbReference>
<dbReference type="PANTHER" id="PTHR43775">
    <property type="entry name" value="FATTY ACID SYNTHASE"/>
    <property type="match status" value="1"/>
</dbReference>
<dbReference type="SMART" id="SM01294">
    <property type="entry name" value="PKS_PP_betabranch"/>
    <property type="match status" value="1"/>
</dbReference>
<dbReference type="InterPro" id="IPR014030">
    <property type="entry name" value="Ketoacyl_synth_N"/>
</dbReference>
<keyword evidence="3" id="KW-0808">Transferase</keyword>
<dbReference type="PANTHER" id="PTHR43775:SF37">
    <property type="entry name" value="SI:DKEY-61P9.11"/>
    <property type="match status" value="1"/>
</dbReference>
<keyword evidence="8" id="KW-1185">Reference proteome</keyword>
<dbReference type="SUPFAM" id="SSF50129">
    <property type="entry name" value="GroES-like"/>
    <property type="match status" value="1"/>
</dbReference>
<dbReference type="InterPro" id="IPR036736">
    <property type="entry name" value="ACP-like_sf"/>
</dbReference>
<evidence type="ECO:0000313" key="7">
    <source>
        <dbReference type="EMBL" id="KAF4640169.1"/>
    </source>
</evidence>
<reference evidence="7 8" key="1">
    <citation type="submission" date="2020-03" db="EMBL/GenBank/DDBJ databases">
        <title>Genome sequence of Toxoplasma gondii RH-88 strain.</title>
        <authorList>
            <person name="Lorenzi H.A."/>
            <person name="Venepally P."/>
            <person name="Rozenberg A."/>
            <person name="Sibley D."/>
        </authorList>
    </citation>
    <scope>NUCLEOTIDE SEQUENCE [LARGE SCALE GENOMIC DNA]</scope>
    <source>
        <strain evidence="7 8">RH-88</strain>
    </source>
</reference>
<dbReference type="InterPro" id="IPR009081">
    <property type="entry name" value="PP-bd_ACP"/>
</dbReference>
<dbReference type="SMART" id="SM00825">
    <property type="entry name" value="PKS_KS"/>
    <property type="match status" value="1"/>
</dbReference>
<accession>A0A7J6JZP7</accession>
<evidence type="ECO:0000259" key="6">
    <source>
        <dbReference type="PROSITE" id="PS52004"/>
    </source>
</evidence>
<evidence type="ECO:0000259" key="5">
    <source>
        <dbReference type="PROSITE" id="PS50075"/>
    </source>
</evidence>
<evidence type="ECO:0000256" key="2">
    <source>
        <dbReference type="ARBA" id="ARBA00022553"/>
    </source>
</evidence>
<dbReference type="InterPro" id="IPR057326">
    <property type="entry name" value="KR_dom"/>
</dbReference>
<dbReference type="Gene3D" id="3.40.50.720">
    <property type="entry name" value="NAD(P)-binding Rossmann-like Domain"/>
    <property type="match status" value="2"/>
</dbReference>
<comment type="caution">
    <text evidence="7">The sequence shown here is derived from an EMBL/GenBank/DDBJ whole genome shotgun (WGS) entry which is preliminary data.</text>
</comment>
<dbReference type="PROSITE" id="PS52004">
    <property type="entry name" value="KS3_2"/>
    <property type="match status" value="1"/>
</dbReference>
<dbReference type="PROSITE" id="PS00012">
    <property type="entry name" value="PHOSPHOPANTETHEINE"/>
    <property type="match status" value="1"/>
</dbReference>
<dbReference type="Gene3D" id="1.10.1200.10">
    <property type="entry name" value="ACP-like"/>
    <property type="match status" value="1"/>
</dbReference>
<gene>
    <name evidence="7" type="ORF">TGRH88_040940</name>
</gene>
<dbReference type="InterPro" id="IPR000873">
    <property type="entry name" value="AMP-dep_synth/lig_dom"/>
</dbReference>
<protein>
    <submittedName>
        <fullName evidence="7">AMP-binding enzyme domain-containing protein</fullName>
    </submittedName>
</protein>
<organism evidence="7 8">
    <name type="scientific">Toxoplasma gondii</name>
    <dbReference type="NCBI Taxonomy" id="5811"/>
    <lineage>
        <taxon>Eukaryota</taxon>
        <taxon>Sar</taxon>
        <taxon>Alveolata</taxon>
        <taxon>Apicomplexa</taxon>
        <taxon>Conoidasida</taxon>
        <taxon>Coccidia</taxon>
        <taxon>Eucoccidiorida</taxon>
        <taxon>Eimeriorina</taxon>
        <taxon>Sarcocystidae</taxon>
        <taxon>Toxoplasma</taxon>
    </lineage>
</organism>
<dbReference type="Pfam" id="PF00501">
    <property type="entry name" value="AMP-binding"/>
    <property type="match status" value="1"/>
</dbReference>
<dbReference type="GO" id="GO:0004312">
    <property type="term" value="F:fatty acid synthase activity"/>
    <property type="evidence" value="ECO:0007669"/>
    <property type="project" value="TreeGrafter"/>
</dbReference>
<dbReference type="Pfam" id="PF00550">
    <property type="entry name" value="PP-binding"/>
    <property type="match status" value="1"/>
</dbReference>
<dbReference type="VEuPathDB" id="ToxoDB:TGME49_500322"/>
<dbReference type="SUPFAM" id="SSF53901">
    <property type="entry name" value="Thiolase-like"/>
    <property type="match status" value="1"/>
</dbReference>
<dbReference type="InterPro" id="IPR020841">
    <property type="entry name" value="PKS_Beta-ketoAc_synthase_dom"/>
</dbReference>
<dbReference type="Gene3D" id="3.40.50.12780">
    <property type="entry name" value="N-terminal domain of ligase-like"/>
    <property type="match status" value="1"/>
</dbReference>
<dbReference type="EMBL" id="JAAUHK010000195">
    <property type="protein sequence ID" value="KAF4640169.1"/>
    <property type="molecule type" value="Genomic_DNA"/>
</dbReference>
<dbReference type="InterPro" id="IPR016039">
    <property type="entry name" value="Thiolase-like"/>
</dbReference>
<keyword evidence="1" id="KW-0596">Phosphopantetheine</keyword>
<dbReference type="InterPro" id="IPR050091">
    <property type="entry name" value="PKS_NRPS_Biosynth_Enz"/>
</dbReference>
<dbReference type="InterPro" id="IPR013968">
    <property type="entry name" value="PKS_KR"/>
</dbReference>
<dbReference type="SMART" id="SM00823">
    <property type="entry name" value="PKS_PP"/>
    <property type="match status" value="1"/>
</dbReference>
<dbReference type="SUPFAM" id="SSF51735">
    <property type="entry name" value="NAD(P)-binding Rossmann-fold domains"/>
    <property type="match status" value="3"/>
</dbReference>
<evidence type="ECO:0000256" key="4">
    <source>
        <dbReference type="SAM" id="MobiDB-lite"/>
    </source>
</evidence>
<dbReference type="SMART" id="SM00822">
    <property type="entry name" value="PKS_KR"/>
    <property type="match status" value="1"/>
</dbReference>
<dbReference type="SUPFAM" id="SSF47336">
    <property type="entry name" value="ACP-like"/>
    <property type="match status" value="1"/>
</dbReference>
<name>A0A7J6JZP7_TOXGO</name>
<feature type="compositionally biased region" description="Polar residues" evidence="4">
    <location>
        <begin position="1943"/>
        <end position="1957"/>
    </location>
</feature>
<evidence type="ECO:0000313" key="8">
    <source>
        <dbReference type="Proteomes" id="UP000557509"/>
    </source>
</evidence>
<dbReference type="Gene3D" id="3.40.47.10">
    <property type="match status" value="1"/>
</dbReference>
<sequence>MANAEKLVKLHGLWFRCLWKWAEKIPHEDAVIWLDENGSKAASLTYQKLRREALIIATCLRQVHCQPGDRAILCYPPSVSFVPAFLGCQICGLTAVPVYPPGSNDRDSDSIQRIVAMVKTTRPSVVLSSSPLRYFLKEVFPGAAARCVSDIRWIFTDELPDHVEAGSAFELDSLDIKSETPAFIQFSSGSTGNPKGCVVTHMALLHNIHLNWRMCGAFHPGTEESLYDLPVESYAEFTEKYQKHLVATWGHRLRSFSWLPVTHDMGLVGMLCVPLFFGCTAFFMSPIDFVRAPHSWLGGMSKFGCSFTAAPDFAYALAARKVPDDLVLELNFEKILACVNGAEPIRPATIEAFLQKFAPAGFQPWMMSPAYGLAEHTVGVTGRGSEGRKPMSPKIIEVNNEKVAQGDTVELFKRSGKQENEMCTKLIVGCGIPHEDVIGYRGSCRTMRFMAAEIQKGSEKPAKLKLIYADIVRTVNKVLHLPLQRLWLLRAGSLPKTTSGKPRRSEARRRLLQAERCDDILYSYTRNLSHSGHLPFRPGTFELDMEQKQEDSASTSKSEVNKSLVESLSTAKGARHTDDGFIFTNGQQNLHEAKKDQHGTSDSTLAEPVSNAILDPITRVTDALLVTADGTSVHKDEEELSLVAECFACVTGVEKSCLRPDTPFLSLGLDSLTAVELANEIQRRMKQPVEPFELFEFADLRSLALYLRNKKLDHGKDARGRQTKSSPERSLGIVQVQRPSVFVTGVACALPGSCQTPDKLWEILDAGIDCVGPIPPNRNFCASQNFAVIGEPRTANASFCVTEGGFLDDVDLFDNSFFGIPDAEAMTMDPQQRLLLMKAVEALHAAGMATIDSRSAPIATFVGCCSTDWQRMNLGEQIQSFSATSHSASMLSNRLSYTLGLTGASITVDTACSSSLTALHCAMQELQHRHVPCHTAVVATVNLLLTTDVTLAFARAGFLSPTYRCKTFDDAADGFVRSEGVVVFVLQTDVSETPTPNFKNQQEDNEGGQGECGTRIPASGYLCRILASTVVHGVSHNDTKGPCFWEVGWEFLLEFDSITLTLPTLPEQAPPAKWLVLTSPKAQQSFRKFSVNIFLPGIRMTFACLEELKAPEHLEAILKAETWTAIVSTYTTETGSCMTDSSDLIGRTLQILQTYGQMASQSAVLPRLLFLTQGCFQVGAAASLLRASPYNAGIIGFVRACRLEIESLSGRKAPIYLIDFAANGTLTETLSAVSKLLGMIDIRNVDETEFAICGKRVFAPRLLPLHLGLEEILPAYDHYMDLTKKADESPAGTAKFPRLVEPANKACRVRLLALCLDEIFPIEAISPASPDNASSLCGCSGILLEHGADSQHLTVGNVVCGIMPRPHCEIVDIPGILLHPSPPSFSCELAASLPPQLALLLWALNQAPPLVTPPAKRVSRVLIVGAGCGVGLVAATHFQTLGLKTFAVVCTEEQVEALVHYQFPHAAIWCYDRPDLRSALRRELGYSSIDMVVWALKQEIDSSNNHLLNLLKHGGSFVDLVACHPESRLGWRLDVKYVHCTLDLAARPYHAKEFSKNLALSCEILRQKTASQRQQIMHVFFDHAHRLGQHCSLASVQMTEAATPQNVTSPADLSKQNVSFRPGVNAVEFVSGYSHAGSVVCSLPSPIFFNKASSSNGNCESNASTASSSAALGTEASSNVRTGTVLIFDCGSGNTWQHLRQWLSDEGASHIVVVHACAEEGADTLGVKTLHPSRVNGGQGCSQTLIKEVKCRPHHPEEVVELFKLLKEGLHFPLVRGIFYILGEKLDSLLANQTTSSVHDMMKTASGAWSIHHALGQLGMEADLDFFIFFSSISALFGSISQSISAAVHASLDALAYYRRHLGLAATSIQWAPWADGSSATSPQIVRHWLEKGGVSSVRNPLAAVSAILKNHTAIGAVVACFHADPTIMHEMGETDQECTFLSSGPAANTRDSTSGNVKAGGFGGL</sequence>
<dbReference type="InterPro" id="IPR042099">
    <property type="entry name" value="ANL_N_sf"/>
</dbReference>
<dbReference type="InterPro" id="IPR020806">
    <property type="entry name" value="PKS_PP-bd"/>
</dbReference>
<dbReference type="PROSITE" id="PS00455">
    <property type="entry name" value="AMP_BINDING"/>
    <property type="match status" value="1"/>
</dbReference>
<dbReference type="VEuPathDB" id="ToxoDB:TGME49_294820"/>
<dbReference type="GO" id="GO:0006633">
    <property type="term" value="P:fatty acid biosynthetic process"/>
    <property type="evidence" value="ECO:0007669"/>
    <property type="project" value="TreeGrafter"/>
</dbReference>
<dbReference type="Gene3D" id="3.90.180.10">
    <property type="entry name" value="Medium-chain alcohol dehydrogenases, catalytic domain"/>
    <property type="match status" value="1"/>
</dbReference>
<dbReference type="GO" id="GO:0031177">
    <property type="term" value="F:phosphopantetheine binding"/>
    <property type="evidence" value="ECO:0007669"/>
    <property type="project" value="InterPro"/>
</dbReference>
<dbReference type="Gene3D" id="3.30.300.30">
    <property type="match status" value="1"/>
</dbReference>
<feature type="domain" description="Carrier" evidence="5">
    <location>
        <begin position="634"/>
        <end position="711"/>
    </location>
</feature>
<feature type="domain" description="Ketosynthase family 3 (KS3)" evidence="6">
    <location>
        <begin position="738"/>
        <end position="987"/>
    </location>
</feature>
<feature type="region of interest" description="Disordered" evidence="4">
    <location>
        <begin position="1943"/>
        <end position="1966"/>
    </location>
</feature>
<dbReference type="SUPFAM" id="SSF56801">
    <property type="entry name" value="Acetyl-CoA synthetase-like"/>
    <property type="match status" value="1"/>
</dbReference>
<dbReference type="InterPro" id="IPR036291">
    <property type="entry name" value="NAD(P)-bd_dom_sf"/>
</dbReference>
<dbReference type="CDD" id="cd00833">
    <property type="entry name" value="PKS"/>
    <property type="match status" value="1"/>
</dbReference>
<dbReference type="InterPro" id="IPR006162">
    <property type="entry name" value="Ppantetheine_attach_site"/>
</dbReference>
<dbReference type="InterPro" id="IPR011032">
    <property type="entry name" value="GroES-like_sf"/>
</dbReference>
<dbReference type="Proteomes" id="UP000557509">
    <property type="component" value="Unassembled WGS sequence"/>
</dbReference>
<proteinExistence type="predicted"/>